<evidence type="ECO:0000259" key="2">
    <source>
        <dbReference type="SMART" id="SM00363"/>
    </source>
</evidence>
<dbReference type="GO" id="GO:0003723">
    <property type="term" value="F:RNA binding"/>
    <property type="evidence" value="ECO:0007669"/>
    <property type="project" value="UniProtKB-KW"/>
</dbReference>
<keyword evidence="4" id="KW-1185">Reference proteome</keyword>
<dbReference type="SMART" id="SM00363">
    <property type="entry name" value="S4"/>
    <property type="match status" value="1"/>
</dbReference>
<reference evidence="3 4" key="1">
    <citation type="journal article" date="2010" name="Nature">
        <title>The Ectocarpus genome and the independent evolution of multicellularity in brown algae.</title>
        <authorList>
            <person name="Cock J.M."/>
            <person name="Sterck L."/>
            <person name="Rouze P."/>
            <person name="Scornet D."/>
            <person name="Allen A.E."/>
            <person name="Amoutzias G."/>
            <person name="Anthouard V."/>
            <person name="Artiguenave F."/>
            <person name="Aury J.M."/>
            <person name="Badger J.H."/>
            <person name="Beszteri B."/>
            <person name="Billiau K."/>
            <person name="Bonnet E."/>
            <person name="Bothwell J.H."/>
            <person name="Bowler C."/>
            <person name="Boyen C."/>
            <person name="Brownlee C."/>
            <person name="Carrano C.J."/>
            <person name="Charrier B."/>
            <person name="Cho G.Y."/>
            <person name="Coelho S.M."/>
            <person name="Collen J."/>
            <person name="Corre E."/>
            <person name="Da Silva C."/>
            <person name="Delage L."/>
            <person name="Delaroque N."/>
            <person name="Dittami S.M."/>
            <person name="Doulbeau S."/>
            <person name="Elias M."/>
            <person name="Farnham G."/>
            <person name="Gachon C.M."/>
            <person name="Gschloessl B."/>
            <person name="Heesch S."/>
            <person name="Jabbari K."/>
            <person name="Jubin C."/>
            <person name="Kawai H."/>
            <person name="Kimura K."/>
            <person name="Kloareg B."/>
            <person name="Kupper F.C."/>
            <person name="Lang D."/>
            <person name="Le Bail A."/>
            <person name="Leblanc C."/>
            <person name="Lerouge P."/>
            <person name="Lohr M."/>
            <person name="Lopez P.J."/>
            <person name="Martens C."/>
            <person name="Maumus F."/>
            <person name="Michel G."/>
            <person name="Miranda-Saavedra D."/>
            <person name="Morales J."/>
            <person name="Moreau H."/>
            <person name="Motomura T."/>
            <person name="Nagasato C."/>
            <person name="Napoli C.A."/>
            <person name="Nelson D.R."/>
            <person name="Nyvall-Collen P."/>
            <person name="Peters A.F."/>
            <person name="Pommier C."/>
            <person name="Potin P."/>
            <person name="Poulain J."/>
            <person name="Quesneville H."/>
            <person name="Read B."/>
            <person name="Rensing S.A."/>
            <person name="Ritter A."/>
            <person name="Rousvoal S."/>
            <person name="Samanta M."/>
            <person name="Samson G."/>
            <person name="Schroeder D.C."/>
            <person name="Segurens B."/>
            <person name="Strittmatter M."/>
            <person name="Tonon T."/>
            <person name="Tregear J.W."/>
            <person name="Valentin K."/>
            <person name="von Dassow P."/>
            <person name="Yamagishi T."/>
            <person name="Van de Peer Y."/>
            <person name="Wincker P."/>
        </authorList>
    </citation>
    <scope>NUCLEOTIDE SEQUENCE [LARGE SCALE GENOMIC DNA]</scope>
    <source>
        <strain evidence="4">Ec32 / CCAP1310/4</strain>
    </source>
</reference>
<gene>
    <name evidence="3" type="ORF">Esi_0105_0059</name>
</gene>
<protein>
    <submittedName>
        <fullName evidence="3">RNA-binding S4</fullName>
    </submittedName>
</protein>
<dbReference type="eggNOG" id="KOG4837">
    <property type="taxonomic scope" value="Eukaryota"/>
</dbReference>
<dbReference type="Gene3D" id="3.30.70.330">
    <property type="match status" value="1"/>
</dbReference>
<dbReference type="EMBL" id="FN649755">
    <property type="protein sequence ID" value="CBJ28441.1"/>
    <property type="molecule type" value="Genomic_DNA"/>
</dbReference>
<dbReference type="InterPro" id="IPR036986">
    <property type="entry name" value="S4_RNA-bd_sf"/>
</dbReference>
<dbReference type="InterPro" id="IPR040591">
    <property type="entry name" value="RqcP2_RBD"/>
</dbReference>
<dbReference type="InParanoid" id="D7FH66"/>
<dbReference type="STRING" id="2880.D7FH66"/>
<dbReference type="Gene3D" id="3.10.290.10">
    <property type="entry name" value="RNA-binding S4 domain"/>
    <property type="match status" value="1"/>
</dbReference>
<dbReference type="InterPro" id="IPR012677">
    <property type="entry name" value="Nucleotide-bd_a/b_plait_sf"/>
</dbReference>
<dbReference type="CDD" id="cd00165">
    <property type="entry name" value="S4"/>
    <property type="match status" value="1"/>
</dbReference>
<name>D7FH66_ECTSI</name>
<dbReference type="PANTHER" id="PTHR13633:SF3">
    <property type="entry name" value="MITOCHONDRIAL TRANSCRIPTION RESCUE FACTOR 1"/>
    <property type="match status" value="1"/>
</dbReference>
<dbReference type="EMBL" id="FN647737">
    <property type="protein sequence ID" value="CBJ28441.1"/>
    <property type="molecule type" value="Genomic_DNA"/>
</dbReference>
<dbReference type="SUPFAM" id="SSF55174">
    <property type="entry name" value="Alpha-L RNA-binding motif"/>
    <property type="match status" value="1"/>
</dbReference>
<evidence type="ECO:0000313" key="4">
    <source>
        <dbReference type="Proteomes" id="UP000002630"/>
    </source>
</evidence>
<dbReference type="AlphaFoldDB" id="D7FH66"/>
<evidence type="ECO:0000256" key="1">
    <source>
        <dbReference type="PROSITE-ProRule" id="PRU00182"/>
    </source>
</evidence>
<keyword evidence="1" id="KW-0694">RNA-binding</keyword>
<dbReference type="PROSITE" id="PS50889">
    <property type="entry name" value="S4"/>
    <property type="match status" value="1"/>
</dbReference>
<evidence type="ECO:0000313" key="3">
    <source>
        <dbReference type="EMBL" id="CBJ28441.1"/>
    </source>
</evidence>
<feature type="domain" description="RNA-binding S4" evidence="2">
    <location>
        <begin position="83"/>
        <end position="143"/>
    </location>
</feature>
<dbReference type="PANTHER" id="PTHR13633">
    <property type="entry name" value="MITOCHONDRIAL TRANSCRIPTION RESCUE FACTOR 1"/>
    <property type="match status" value="1"/>
</dbReference>
<sequence length="158" mass="16781">MADHRDFLGAIVNLGVTRDGIGDILVQGERGAQVLVDPVMAEFLAGSLTSVRSVKVKVRPIPLEELAVRPAKTKDVSTVEASLRLDSVASAGMGMSRSKMSAAIKSGLVLVNWKAASSGTTNVREGDIVTVRGKGRVEIGDITVTKKGRYKINMCRTT</sequence>
<dbReference type="Pfam" id="PF17774">
    <property type="entry name" value="YlmH_RBD"/>
    <property type="match status" value="1"/>
</dbReference>
<dbReference type="Pfam" id="PF01479">
    <property type="entry name" value="S4"/>
    <property type="match status" value="1"/>
</dbReference>
<dbReference type="Proteomes" id="UP000002630">
    <property type="component" value="Linkage Group LG30"/>
</dbReference>
<dbReference type="InterPro" id="IPR002942">
    <property type="entry name" value="S4_RNA-bd"/>
</dbReference>
<organism evidence="3 4">
    <name type="scientific">Ectocarpus siliculosus</name>
    <name type="common">Brown alga</name>
    <name type="synonym">Conferva siliculosa</name>
    <dbReference type="NCBI Taxonomy" id="2880"/>
    <lineage>
        <taxon>Eukaryota</taxon>
        <taxon>Sar</taxon>
        <taxon>Stramenopiles</taxon>
        <taxon>Ochrophyta</taxon>
        <taxon>PX clade</taxon>
        <taxon>Phaeophyceae</taxon>
        <taxon>Ectocarpales</taxon>
        <taxon>Ectocarpaceae</taxon>
        <taxon>Ectocarpus</taxon>
    </lineage>
</organism>
<proteinExistence type="predicted"/>
<dbReference type="OrthoDB" id="4150at2759"/>
<accession>D7FH66</accession>